<gene>
    <name evidence="1" type="ORF">AOL_s00091g18</name>
</gene>
<evidence type="ECO:0000313" key="1">
    <source>
        <dbReference type="EMBL" id="EGX47274.1"/>
    </source>
</evidence>
<dbReference type="Proteomes" id="UP000008784">
    <property type="component" value="Unassembled WGS sequence"/>
</dbReference>
<reference evidence="1 2" key="1">
    <citation type="journal article" date="2011" name="PLoS Pathog.">
        <title>Genomic and proteomic analyses of the fungus Arthrobotrys oligospora provide insights into nematode-trap formation.</title>
        <authorList>
            <person name="Yang J."/>
            <person name="Wang L."/>
            <person name="Ji X."/>
            <person name="Feng Y."/>
            <person name="Li X."/>
            <person name="Zou C."/>
            <person name="Xu J."/>
            <person name="Ren Y."/>
            <person name="Mi Q."/>
            <person name="Wu J."/>
            <person name="Liu S."/>
            <person name="Liu Y."/>
            <person name="Huang X."/>
            <person name="Wang H."/>
            <person name="Niu X."/>
            <person name="Li J."/>
            <person name="Liang L."/>
            <person name="Luo Y."/>
            <person name="Ji K."/>
            <person name="Zhou W."/>
            <person name="Yu Z."/>
            <person name="Li G."/>
            <person name="Liu Y."/>
            <person name="Li L."/>
            <person name="Qiao M."/>
            <person name="Feng L."/>
            <person name="Zhang K.-Q."/>
        </authorList>
    </citation>
    <scope>NUCLEOTIDE SEQUENCE [LARGE SCALE GENOMIC DNA]</scope>
    <source>
        <strain evidence="2">ATCC 24927 / CBS 115.81 / DSM 1491</strain>
    </source>
</reference>
<protein>
    <submittedName>
        <fullName evidence="1">Uncharacterized protein</fullName>
    </submittedName>
</protein>
<dbReference type="HOGENOM" id="CLU_1467835_0_0_1"/>
<proteinExistence type="predicted"/>
<dbReference type="InParanoid" id="G1XHW6"/>
<accession>G1XHW6</accession>
<comment type="caution">
    <text evidence="1">The sequence shown here is derived from an EMBL/GenBank/DDBJ whole genome shotgun (WGS) entry which is preliminary data.</text>
</comment>
<dbReference type="EMBL" id="ADOT01000163">
    <property type="protein sequence ID" value="EGX47274.1"/>
    <property type="molecule type" value="Genomic_DNA"/>
</dbReference>
<dbReference type="GeneID" id="22895055"/>
<name>G1XHW6_ARTOA</name>
<dbReference type="AlphaFoldDB" id="G1XHW6"/>
<dbReference type="RefSeq" id="XP_011124078.1">
    <property type="nucleotide sequence ID" value="XM_011125776.1"/>
</dbReference>
<organism evidence="1 2">
    <name type="scientific">Arthrobotrys oligospora (strain ATCC 24927 / CBS 115.81 / DSM 1491)</name>
    <name type="common">Nematode-trapping fungus</name>
    <name type="synonym">Didymozoophaga oligospora</name>
    <dbReference type="NCBI Taxonomy" id="756982"/>
    <lineage>
        <taxon>Eukaryota</taxon>
        <taxon>Fungi</taxon>
        <taxon>Dikarya</taxon>
        <taxon>Ascomycota</taxon>
        <taxon>Pezizomycotina</taxon>
        <taxon>Orbiliomycetes</taxon>
        <taxon>Orbiliales</taxon>
        <taxon>Orbiliaceae</taxon>
        <taxon>Orbilia</taxon>
        <taxon>Orbilia oligospora</taxon>
    </lineage>
</organism>
<evidence type="ECO:0000313" key="2">
    <source>
        <dbReference type="Proteomes" id="UP000008784"/>
    </source>
</evidence>
<keyword evidence="2" id="KW-1185">Reference proteome</keyword>
<sequence length="184" mass="21044">MSKQPQPRRQWSMEEEMLLAFFMSKYQFGVADLSWLLRLHDYHRTEIAIRLHRAQMQKTQKMDGSCAEWGTLLDTAVGVFSESYRETHHIRQSRDPLTLEEQTILKIAQSNPPRSSRPNRGTSLASHMILSPSLPPFATLELETIELTQMWGRSVHDTLENTRDVTSSENVLVGMLESLGDSTG</sequence>